<evidence type="ECO:0000256" key="1">
    <source>
        <dbReference type="SAM" id="MobiDB-lite"/>
    </source>
</evidence>
<accession>A0A5J9V4W2</accession>
<proteinExistence type="predicted"/>
<dbReference type="Gramene" id="TVU30955">
    <property type="protein sequence ID" value="TVU30955"/>
    <property type="gene ID" value="EJB05_22613"/>
</dbReference>
<protein>
    <submittedName>
        <fullName evidence="2">Uncharacterized protein</fullName>
    </submittedName>
</protein>
<comment type="caution">
    <text evidence="2">The sequence shown here is derived from an EMBL/GenBank/DDBJ whole genome shotgun (WGS) entry which is preliminary data.</text>
</comment>
<dbReference type="EMBL" id="RWGY01000011">
    <property type="protein sequence ID" value="TVU30955.1"/>
    <property type="molecule type" value="Genomic_DNA"/>
</dbReference>
<dbReference type="Proteomes" id="UP000324897">
    <property type="component" value="Chromosome 1"/>
</dbReference>
<sequence length="184" mass="20799">MSTSTLGIWSRCMCCTAATGPPRDLKIQQDPTGRRGTSAPTPAPTNGDAATIRPHDCLFSSLIRPHDCLFSSLQKVLPLLRAHSQPQVEHYLELKGGGLDLRQSLLRSEEIRQEVLSFYSTRKRALADSFSELWNLCSTSSEWQQSRIWYELVDVLEAGTEHEVSLDISSIRSRWFLYSMSQPR</sequence>
<organism evidence="2 3">
    <name type="scientific">Eragrostis curvula</name>
    <name type="common">weeping love grass</name>
    <dbReference type="NCBI Taxonomy" id="38414"/>
    <lineage>
        <taxon>Eukaryota</taxon>
        <taxon>Viridiplantae</taxon>
        <taxon>Streptophyta</taxon>
        <taxon>Embryophyta</taxon>
        <taxon>Tracheophyta</taxon>
        <taxon>Spermatophyta</taxon>
        <taxon>Magnoliopsida</taxon>
        <taxon>Liliopsida</taxon>
        <taxon>Poales</taxon>
        <taxon>Poaceae</taxon>
        <taxon>PACMAD clade</taxon>
        <taxon>Chloridoideae</taxon>
        <taxon>Eragrostideae</taxon>
        <taxon>Eragrostidinae</taxon>
        <taxon>Eragrostis</taxon>
    </lineage>
</organism>
<reference evidence="2 3" key="1">
    <citation type="journal article" date="2019" name="Sci. Rep.">
        <title>A high-quality genome of Eragrostis curvula grass provides insights into Poaceae evolution and supports new strategies to enhance forage quality.</title>
        <authorList>
            <person name="Carballo J."/>
            <person name="Santos B.A.C.M."/>
            <person name="Zappacosta D."/>
            <person name="Garbus I."/>
            <person name="Selva J.P."/>
            <person name="Gallo C.A."/>
            <person name="Diaz A."/>
            <person name="Albertini E."/>
            <person name="Caccamo M."/>
            <person name="Echenique V."/>
        </authorList>
    </citation>
    <scope>NUCLEOTIDE SEQUENCE [LARGE SCALE GENOMIC DNA]</scope>
    <source>
        <strain evidence="3">cv. Victoria</strain>
        <tissue evidence="2">Leaf</tissue>
    </source>
</reference>
<evidence type="ECO:0000313" key="2">
    <source>
        <dbReference type="EMBL" id="TVU30955.1"/>
    </source>
</evidence>
<dbReference type="AlphaFoldDB" id="A0A5J9V4W2"/>
<keyword evidence="3" id="KW-1185">Reference proteome</keyword>
<feature type="non-terminal residue" evidence="2">
    <location>
        <position position="1"/>
    </location>
</feature>
<evidence type="ECO:0000313" key="3">
    <source>
        <dbReference type="Proteomes" id="UP000324897"/>
    </source>
</evidence>
<name>A0A5J9V4W2_9POAL</name>
<gene>
    <name evidence="2" type="ORF">EJB05_22613</name>
</gene>
<feature type="region of interest" description="Disordered" evidence="1">
    <location>
        <begin position="23"/>
        <end position="47"/>
    </location>
</feature>